<dbReference type="KEGG" id="upl:DSM104440_03129"/>
<reference evidence="2 3" key="1">
    <citation type="submission" date="2020-04" db="EMBL/GenBank/DDBJ databases">
        <title>Usitatibacter rugosus gen. nov., sp. nov. and Usitatibacter palustris sp. nov., novel members of Usitatibacteraceae fam. nov. within the order Nitrosomonadales isolated from soil.</title>
        <authorList>
            <person name="Huber K.J."/>
            <person name="Neumann-Schaal M."/>
            <person name="Geppert A."/>
            <person name="Luckner M."/>
            <person name="Wanner G."/>
            <person name="Overmann J."/>
        </authorList>
    </citation>
    <scope>NUCLEOTIDE SEQUENCE [LARGE SCALE GENOMIC DNA]</scope>
    <source>
        <strain evidence="2 3">Swamp67</strain>
    </source>
</reference>
<proteinExistence type="predicted"/>
<name>A0A6M4H9N3_9PROT</name>
<evidence type="ECO:0000313" key="2">
    <source>
        <dbReference type="EMBL" id="QJR16300.1"/>
    </source>
</evidence>
<gene>
    <name evidence="2" type="ORF">DSM104440_03129</name>
</gene>
<protein>
    <recommendedName>
        <fullName evidence="1">Putative DNA-binding domain-containing protein</fullName>
    </recommendedName>
</protein>
<evidence type="ECO:0000313" key="3">
    <source>
        <dbReference type="Proteomes" id="UP000503096"/>
    </source>
</evidence>
<dbReference type="Pfam" id="PF09836">
    <property type="entry name" value="DUF2063"/>
    <property type="match status" value="1"/>
</dbReference>
<organism evidence="2 3">
    <name type="scientific">Usitatibacter palustris</name>
    <dbReference type="NCBI Taxonomy" id="2732487"/>
    <lineage>
        <taxon>Bacteria</taxon>
        <taxon>Pseudomonadati</taxon>
        <taxon>Pseudomonadota</taxon>
        <taxon>Betaproteobacteria</taxon>
        <taxon>Nitrosomonadales</taxon>
        <taxon>Usitatibacteraceae</taxon>
        <taxon>Usitatibacter</taxon>
    </lineage>
</organism>
<evidence type="ECO:0000259" key="1">
    <source>
        <dbReference type="Pfam" id="PF09836"/>
    </source>
</evidence>
<dbReference type="InterPro" id="IPR044922">
    <property type="entry name" value="DUF2063_N_sf"/>
</dbReference>
<dbReference type="Proteomes" id="UP000503096">
    <property type="component" value="Chromosome"/>
</dbReference>
<dbReference type="EMBL" id="CP053073">
    <property type="protein sequence ID" value="QJR16300.1"/>
    <property type="molecule type" value="Genomic_DNA"/>
</dbReference>
<dbReference type="AlphaFoldDB" id="A0A6M4H9N3"/>
<feature type="domain" description="Putative DNA-binding" evidence="1">
    <location>
        <begin position="9"/>
        <end position="100"/>
    </location>
</feature>
<accession>A0A6M4H9N3</accession>
<dbReference type="Gene3D" id="1.10.150.690">
    <property type="entry name" value="DUF2063"/>
    <property type="match status" value="1"/>
</dbReference>
<dbReference type="InterPro" id="IPR018640">
    <property type="entry name" value="DUF2063"/>
</dbReference>
<keyword evidence="3" id="KW-1185">Reference proteome</keyword>
<dbReference type="RefSeq" id="WP_171164291.1">
    <property type="nucleotide sequence ID" value="NZ_CP053073.1"/>
</dbReference>
<sequence>MRLPVTLAEQQREFLAAVSAAEPRALPGIRAGRATPSDRLEAYRRNVAANWRGALADTYPVVARLVGPAFFSEAAARYTEVHPSTSGDLHRFGAQFATFLAGYPHAGSVEYLADVARVEWAVHRAQFAANAAPFDLASLARVPADEHERLRFRLHPAVGLIASPHPVLAIWEANQPDRDGTPDPEEGPDFLIVTRDGIEREDEPAWRFLDALANGETLGEAAECFEANPTRLAPALREFVADGVITGFTR</sequence>
<dbReference type="InParanoid" id="A0A6M4H9N3"/>